<evidence type="ECO:0000256" key="4">
    <source>
        <dbReference type="RuleBase" id="RU003744"/>
    </source>
</evidence>
<feature type="region of interest" description="Disordered" evidence="5">
    <location>
        <begin position="47"/>
        <end position="71"/>
    </location>
</feature>
<dbReference type="PROSITE" id="PS01039">
    <property type="entry name" value="SBP_BACTERIAL_3"/>
    <property type="match status" value="1"/>
</dbReference>
<gene>
    <name evidence="8" type="ORF">GCM10010319_01930</name>
</gene>
<dbReference type="PANTHER" id="PTHR30085">
    <property type="entry name" value="AMINO ACID ABC TRANSPORTER PERMEASE"/>
    <property type="match status" value="1"/>
</dbReference>
<evidence type="ECO:0000256" key="6">
    <source>
        <dbReference type="SAM" id="SignalP"/>
    </source>
</evidence>
<evidence type="ECO:0000313" key="9">
    <source>
        <dbReference type="Proteomes" id="UP001500063"/>
    </source>
</evidence>
<dbReference type="Proteomes" id="UP001500063">
    <property type="component" value="Unassembled WGS sequence"/>
</dbReference>
<dbReference type="Gene3D" id="3.40.190.10">
    <property type="entry name" value="Periplasmic binding protein-like II"/>
    <property type="match status" value="2"/>
</dbReference>
<dbReference type="InterPro" id="IPR018313">
    <property type="entry name" value="SBP_3_CS"/>
</dbReference>
<evidence type="ECO:0000313" key="8">
    <source>
        <dbReference type="EMBL" id="GAA0329492.1"/>
    </source>
</evidence>
<evidence type="ECO:0000256" key="5">
    <source>
        <dbReference type="SAM" id="MobiDB-lite"/>
    </source>
</evidence>
<feature type="domain" description="Solute-binding protein family 3/N-terminal" evidence="7">
    <location>
        <begin position="99"/>
        <end position="325"/>
    </location>
</feature>
<accession>A0ABN0W926</accession>
<evidence type="ECO:0000256" key="1">
    <source>
        <dbReference type="ARBA" id="ARBA00010333"/>
    </source>
</evidence>
<evidence type="ECO:0000256" key="3">
    <source>
        <dbReference type="ARBA" id="ARBA00022729"/>
    </source>
</evidence>
<dbReference type="SUPFAM" id="SSF53850">
    <property type="entry name" value="Periplasmic binding protein-like II"/>
    <property type="match status" value="1"/>
</dbReference>
<dbReference type="PROSITE" id="PS51257">
    <property type="entry name" value="PROKAR_LIPOPROTEIN"/>
    <property type="match status" value="1"/>
</dbReference>
<dbReference type="InterPro" id="IPR001638">
    <property type="entry name" value="Solute-binding_3/MltF_N"/>
</dbReference>
<comment type="caution">
    <text evidence="8">The sequence shown here is derived from an EMBL/GenBank/DDBJ whole genome shotgun (WGS) entry which is preliminary data.</text>
</comment>
<evidence type="ECO:0000259" key="7">
    <source>
        <dbReference type="SMART" id="SM00062"/>
    </source>
</evidence>
<keyword evidence="2" id="KW-0813">Transport</keyword>
<evidence type="ECO:0000256" key="2">
    <source>
        <dbReference type="ARBA" id="ARBA00022448"/>
    </source>
</evidence>
<proteinExistence type="inferred from homology"/>
<feature type="chain" id="PRO_5045868187" evidence="6">
    <location>
        <begin position="40"/>
        <end position="339"/>
    </location>
</feature>
<keyword evidence="9" id="KW-1185">Reference proteome</keyword>
<dbReference type="CDD" id="cd13690">
    <property type="entry name" value="PBP2_GluB"/>
    <property type="match status" value="1"/>
</dbReference>
<dbReference type="PANTHER" id="PTHR30085:SF6">
    <property type="entry name" value="ABC TRANSPORTER GLUTAMINE-BINDING PROTEIN GLNH"/>
    <property type="match status" value="1"/>
</dbReference>
<keyword evidence="3 6" id="KW-0732">Signal</keyword>
<organism evidence="8 9">
    <name type="scientific">Streptomyces blastmyceticus</name>
    <dbReference type="NCBI Taxonomy" id="68180"/>
    <lineage>
        <taxon>Bacteria</taxon>
        <taxon>Bacillati</taxon>
        <taxon>Actinomycetota</taxon>
        <taxon>Actinomycetes</taxon>
        <taxon>Kitasatosporales</taxon>
        <taxon>Streptomycetaceae</taxon>
        <taxon>Streptomyces</taxon>
    </lineage>
</organism>
<protein>
    <submittedName>
        <fullName evidence="8">Glutamate ABC transporter substrate-binding protein</fullName>
    </submittedName>
</protein>
<dbReference type="InterPro" id="IPR051455">
    <property type="entry name" value="Bact_solute-bind_prot3"/>
</dbReference>
<name>A0ABN0W926_9ACTN</name>
<dbReference type="EMBL" id="BAAABW010000001">
    <property type="protein sequence ID" value="GAA0329492.1"/>
    <property type="molecule type" value="Genomic_DNA"/>
</dbReference>
<sequence length="339" mass="35723">MTGGDRGVNAPLRALGTRARSRPLLAAATAAGCALAATAAVLVPTQKGTAAERPDRPPTAVEGQARGVSAAKCENPAASLRPTGDLDGPAVQRIKARGKLIAGVDQNSYRWGYRNPATGELSGFDIDLVHAIAKDILGDPGKVMFLAIPTNRRIPAVQSGKVDIIARTMTINCDRIKQVAFSTAYFEAGQQVLVPKGSPVKAFDDSLKGKKVCTAEGSTAEAKVREEPHGSTLLTVPNHLDCLVRLQLGQVDAVVNDNALAAGQAAQDPSVELVGKPFTTEPYGVAMNLKDVDLVRRVNKVLEDYRSGGANSPWMQAYQHWLASGLGGTDAPPAPEYRD</sequence>
<feature type="signal peptide" evidence="6">
    <location>
        <begin position="1"/>
        <end position="39"/>
    </location>
</feature>
<dbReference type="Pfam" id="PF00497">
    <property type="entry name" value="SBP_bac_3"/>
    <property type="match status" value="1"/>
</dbReference>
<dbReference type="SMART" id="SM00062">
    <property type="entry name" value="PBPb"/>
    <property type="match status" value="1"/>
</dbReference>
<comment type="similarity">
    <text evidence="1 4">Belongs to the bacterial solute-binding protein 3 family.</text>
</comment>
<reference evidence="8 9" key="1">
    <citation type="journal article" date="2019" name="Int. J. Syst. Evol. Microbiol.">
        <title>The Global Catalogue of Microorganisms (GCM) 10K type strain sequencing project: providing services to taxonomists for standard genome sequencing and annotation.</title>
        <authorList>
            <consortium name="The Broad Institute Genomics Platform"/>
            <consortium name="The Broad Institute Genome Sequencing Center for Infectious Disease"/>
            <person name="Wu L."/>
            <person name="Ma J."/>
        </authorList>
    </citation>
    <scope>NUCLEOTIDE SEQUENCE [LARGE SCALE GENOMIC DNA]</scope>
    <source>
        <strain evidence="8 9">JCM 4565</strain>
    </source>
</reference>